<reference evidence="6 7" key="1">
    <citation type="submission" date="2013-11" db="EMBL/GenBank/DDBJ databases">
        <title>The Damaraland mole rat (Fukomys damarensis) genome and evolution of African mole rats.</title>
        <authorList>
            <person name="Gladyshev V.N."/>
            <person name="Fang X."/>
        </authorList>
    </citation>
    <scope>NUCLEOTIDE SEQUENCE [LARGE SCALE GENOMIC DNA]</scope>
    <source>
        <tissue evidence="6">Liver</tissue>
    </source>
</reference>
<name>A0A091EA61_FUKDA</name>
<dbReference type="InterPro" id="IPR050372">
    <property type="entry name" value="Neurexin-related_CASP"/>
</dbReference>
<evidence type="ECO:0000256" key="4">
    <source>
        <dbReference type="SAM" id="SignalP"/>
    </source>
</evidence>
<dbReference type="PANTHER" id="PTHR15036">
    <property type="entry name" value="PIKACHURIN-LIKE PROTEIN"/>
    <property type="match status" value="1"/>
</dbReference>
<evidence type="ECO:0000259" key="5">
    <source>
        <dbReference type="PROSITE" id="PS50025"/>
    </source>
</evidence>
<keyword evidence="1" id="KW-0677">Repeat</keyword>
<dbReference type="Pfam" id="PF02210">
    <property type="entry name" value="Laminin_G_2"/>
    <property type="match status" value="2"/>
</dbReference>
<evidence type="ECO:0000313" key="7">
    <source>
        <dbReference type="Proteomes" id="UP000028990"/>
    </source>
</evidence>
<sequence>MRVLGASRLVLIAACLRLCGALGVSFYGESYVELNNIEVSSELSLQLKFQTSKPQGLLFLAAGKNDYCIIELLSGNLWVRVNLGTGEQVLFPEQRLRVDDLVWHLVDLHYIKDNVFLVIDKYYETAGQTAGGMHNFNFQHGIYIGGHGGLNVPYLDGKVPNFRGCMEDVVFNGREILMSLRSYPGFKKVYEVSLGCNEEFFAGEDEAINFFSSRSYVTFPEWKVQGRGVLEFALQTGTQQALLLLQPGKGGDFVALEIHESLLKAHIGRNKSKTELSSSMLISDTKWHTIQLQFRGGYLDLVVDEQGVSTLLPLQSKPFVSEGPLFVGGLDNKMWEEVKLLDLASVPRKSARGISLRGCLRDLEANSQKRALRDAFVSKDISAGCKTKSIDNAHPSVTTLSNLPQSEAFYSTTGPGAVKPFLQDQSSSLLVLNSLEVQEGGRALLEQRHMRVNMEFKDLLFSYSQILFEIEEMPIHGFLQLDVSSEQEMAKAFTMLDLWQGKVWYVHDGSEETMDYFTFFFSSSSKKEMPFYLQDHNPYVFNIYVIPVNDPPYLNLLEGNMHHVFENSKERLTPNIIQVSDPDTDSLSLSFSILGNFSSDAGFLENANEPGRAINGFTHTDLRDGNILYVHQRLRTS</sequence>
<evidence type="ECO:0000256" key="2">
    <source>
        <dbReference type="PROSITE-ProRule" id="PRU00122"/>
    </source>
</evidence>
<dbReference type="PROSITE" id="PS50025">
    <property type="entry name" value="LAM_G_DOMAIN"/>
    <property type="match status" value="2"/>
</dbReference>
<feature type="repeat" description="CSPG" evidence="3">
    <location>
        <begin position="553"/>
        <end position="637"/>
    </location>
</feature>
<dbReference type="Proteomes" id="UP000028990">
    <property type="component" value="Unassembled WGS sequence"/>
</dbReference>
<comment type="caution">
    <text evidence="2">Lacks conserved residue(s) required for the propagation of feature annotation.</text>
</comment>
<evidence type="ECO:0000256" key="1">
    <source>
        <dbReference type="ARBA" id="ARBA00022737"/>
    </source>
</evidence>
<evidence type="ECO:0000313" key="6">
    <source>
        <dbReference type="EMBL" id="KFO32116.1"/>
    </source>
</evidence>
<feature type="domain" description="Laminin G" evidence="5">
    <location>
        <begin position="21"/>
        <end position="196"/>
    </location>
</feature>
<dbReference type="Gene3D" id="2.60.120.200">
    <property type="match status" value="2"/>
</dbReference>
<dbReference type="InterPro" id="IPR001791">
    <property type="entry name" value="Laminin_G"/>
</dbReference>
<dbReference type="EMBL" id="KN122211">
    <property type="protein sequence ID" value="KFO32116.1"/>
    <property type="molecule type" value="Genomic_DNA"/>
</dbReference>
<feature type="chain" id="PRO_5001873926" evidence="4">
    <location>
        <begin position="22"/>
        <end position="637"/>
    </location>
</feature>
<dbReference type="AlphaFoldDB" id="A0A091EA61"/>
<dbReference type="SMART" id="SM00282">
    <property type="entry name" value="LamG"/>
    <property type="match status" value="2"/>
</dbReference>
<feature type="repeat" description="CSPG" evidence="3">
    <location>
        <begin position="426"/>
        <end position="522"/>
    </location>
</feature>
<proteinExistence type="predicted"/>
<protein>
    <submittedName>
        <fullName evidence="6">Chondroitin sulfate proteoglycan 4</fullName>
    </submittedName>
</protein>
<keyword evidence="4" id="KW-0732">Signal</keyword>
<dbReference type="PANTHER" id="PTHR15036:SF15">
    <property type="entry name" value="CHONDROITIN SULFATE PROTEOGLYCAN 4B"/>
    <property type="match status" value="1"/>
</dbReference>
<accession>A0A091EA61</accession>
<gene>
    <name evidence="6" type="ORF">H920_06452</name>
</gene>
<feature type="signal peptide" evidence="4">
    <location>
        <begin position="1"/>
        <end position="21"/>
    </location>
</feature>
<dbReference type="eggNOG" id="KOG3597">
    <property type="taxonomic scope" value="Eukaryota"/>
</dbReference>
<organism evidence="6 7">
    <name type="scientific">Fukomys damarensis</name>
    <name type="common">Damaraland mole rat</name>
    <name type="synonym">Cryptomys damarensis</name>
    <dbReference type="NCBI Taxonomy" id="885580"/>
    <lineage>
        <taxon>Eukaryota</taxon>
        <taxon>Metazoa</taxon>
        <taxon>Chordata</taxon>
        <taxon>Craniata</taxon>
        <taxon>Vertebrata</taxon>
        <taxon>Euteleostomi</taxon>
        <taxon>Mammalia</taxon>
        <taxon>Eutheria</taxon>
        <taxon>Euarchontoglires</taxon>
        <taxon>Glires</taxon>
        <taxon>Rodentia</taxon>
        <taxon>Hystricomorpha</taxon>
        <taxon>Bathyergidae</taxon>
        <taxon>Fukomys</taxon>
    </lineage>
</organism>
<dbReference type="CDD" id="cd00110">
    <property type="entry name" value="LamG"/>
    <property type="match status" value="2"/>
</dbReference>
<dbReference type="PROSITE" id="PS51854">
    <property type="entry name" value="CSPG"/>
    <property type="match status" value="2"/>
</dbReference>
<dbReference type="Pfam" id="PF16184">
    <property type="entry name" value="Cadherin_3"/>
    <property type="match status" value="2"/>
</dbReference>
<dbReference type="InterPro" id="IPR013320">
    <property type="entry name" value="ConA-like_dom_sf"/>
</dbReference>
<dbReference type="SUPFAM" id="SSF49899">
    <property type="entry name" value="Concanavalin A-like lectins/glucanases"/>
    <property type="match status" value="2"/>
</dbReference>
<evidence type="ECO:0000256" key="3">
    <source>
        <dbReference type="PROSITE-ProRule" id="PRU01201"/>
    </source>
</evidence>
<keyword evidence="7" id="KW-1185">Reference proteome</keyword>
<feature type="domain" description="Laminin G" evidence="5">
    <location>
        <begin position="206"/>
        <end position="385"/>
    </location>
</feature>
<dbReference type="InterPro" id="IPR039005">
    <property type="entry name" value="CSPG_rpt"/>
</dbReference>